<proteinExistence type="predicted"/>
<organism evidence="1 2">
    <name type="scientific">Auriscalpium vulgare</name>
    <dbReference type="NCBI Taxonomy" id="40419"/>
    <lineage>
        <taxon>Eukaryota</taxon>
        <taxon>Fungi</taxon>
        <taxon>Dikarya</taxon>
        <taxon>Basidiomycota</taxon>
        <taxon>Agaricomycotina</taxon>
        <taxon>Agaricomycetes</taxon>
        <taxon>Russulales</taxon>
        <taxon>Auriscalpiaceae</taxon>
        <taxon>Auriscalpium</taxon>
    </lineage>
</organism>
<dbReference type="EMBL" id="MU275839">
    <property type="protein sequence ID" value="KAI0053600.1"/>
    <property type="molecule type" value="Genomic_DNA"/>
</dbReference>
<name>A0ACB8SAZ6_9AGAM</name>
<sequence>MKRSHAEVYSPAGASADTPAAKRAPSKRAKSSQACSSCRKHKTRCELLDSGSFVSRCHRCEVLSLSCSFETSAPPRNVPLDNSPMARFRREFTAQALLPPTVDTSPDFDSNSNSTYSPWDFVKIAGLHDWTATPVLAMQMLSRAACPDVPASLYPRSPFTMADILTAEQKLYLLNFFELHYSPWLSLPPQALGDDPILDLVRCTIACRHLDPLLRSRVSPALRKLTEEAIMKHVFNPAPSIAVIEAFSMLALWSPFDNAATSTDSHDSRLIVATAVTMCTTLGYNAAADDEMAFEARQRQGEELSTEEMAMYATAEQRHSIWLSVHNVEAMACIGTGRDVSSRVLDFDIKRIGLMSYSTLHGARKTRMAICARLFDLTERGLHLYMSDDAAEYDNYYEDIGEVLYRFDGLLRLIFPLPVAADHEPFYFAMVLVYYHFCRLTFLVHTLRHLRKHVPPTLSTLDGGFFFAKLRRSGCSFALSCARDALLCAESLLTSVLSVHDKDMLATAPDNVFSMISFAAAFIMASKFMLLQSQGLRSLPGSSDQLLRRIVVRLNQIGLSGDHHAGRAATVISGFMGNWEKRLSAWDKAKERAKAKANGTSNGVPALDPLPAVSQQPKPINSSESTSPETLPSETGISSVPPNTPPNSQPFETFDFQQPLDQDTLFGLEFWQYFTEMPTQMAPACT</sequence>
<keyword evidence="2" id="KW-1185">Reference proteome</keyword>
<dbReference type="Proteomes" id="UP000814033">
    <property type="component" value="Unassembled WGS sequence"/>
</dbReference>
<comment type="caution">
    <text evidence="1">The sequence shown here is derived from an EMBL/GenBank/DDBJ whole genome shotgun (WGS) entry which is preliminary data.</text>
</comment>
<reference evidence="1" key="2">
    <citation type="journal article" date="2022" name="New Phytol.">
        <title>Evolutionary transition to the ectomycorrhizal habit in the genomes of a hyperdiverse lineage of mushroom-forming fungi.</title>
        <authorList>
            <person name="Looney B."/>
            <person name="Miyauchi S."/>
            <person name="Morin E."/>
            <person name="Drula E."/>
            <person name="Courty P.E."/>
            <person name="Kohler A."/>
            <person name="Kuo A."/>
            <person name="LaButti K."/>
            <person name="Pangilinan J."/>
            <person name="Lipzen A."/>
            <person name="Riley R."/>
            <person name="Andreopoulos W."/>
            <person name="He G."/>
            <person name="Johnson J."/>
            <person name="Nolan M."/>
            <person name="Tritt A."/>
            <person name="Barry K.W."/>
            <person name="Grigoriev I.V."/>
            <person name="Nagy L.G."/>
            <person name="Hibbett D."/>
            <person name="Henrissat B."/>
            <person name="Matheny P.B."/>
            <person name="Labbe J."/>
            <person name="Martin F.M."/>
        </authorList>
    </citation>
    <scope>NUCLEOTIDE SEQUENCE</scope>
    <source>
        <strain evidence="1">FP105234-sp</strain>
    </source>
</reference>
<evidence type="ECO:0000313" key="2">
    <source>
        <dbReference type="Proteomes" id="UP000814033"/>
    </source>
</evidence>
<reference evidence="1" key="1">
    <citation type="submission" date="2021-02" db="EMBL/GenBank/DDBJ databases">
        <authorList>
            <consortium name="DOE Joint Genome Institute"/>
            <person name="Ahrendt S."/>
            <person name="Looney B.P."/>
            <person name="Miyauchi S."/>
            <person name="Morin E."/>
            <person name="Drula E."/>
            <person name="Courty P.E."/>
            <person name="Chicoki N."/>
            <person name="Fauchery L."/>
            <person name="Kohler A."/>
            <person name="Kuo A."/>
            <person name="Labutti K."/>
            <person name="Pangilinan J."/>
            <person name="Lipzen A."/>
            <person name="Riley R."/>
            <person name="Andreopoulos W."/>
            <person name="He G."/>
            <person name="Johnson J."/>
            <person name="Barry K.W."/>
            <person name="Grigoriev I.V."/>
            <person name="Nagy L."/>
            <person name="Hibbett D."/>
            <person name="Henrissat B."/>
            <person name="Matheny P.B."/>
            <person name="Labbe J."/>
            <person name="Martin F."/>
        </authorList>
    </citation>
    <scope>NUCLEOTIDE SEQUENCE</scope>
    <source>
        <strain evidence="1">FP105234-sp</strain>
    </source>
</reference>
<gene>
    <name evidence="1" type="ORF">FA95DRAFT_1579274</name>
</gene>
<accession>A0ACB8SAZ6</accession>
<evidence type="ECO:0000313" key="1">
    <source>
        <dbReference type="EMBL" id="KAI0053600.1"/>
    </source>
</evidence>
<protein>
    <submittedName>
        <fullName evidence="1">Uncharacterized protein</fullName>
    </submittedName>
</protein>